<dbReference type="InterPro" id="IPR001650">
    <property type="entry name" value="Helicase_C-like"/>
</dbReference>
<evidence type="ECO:0000256" key="7">
    <source>
        <dbReference type="SAM" id="MobiDB-lite"/>
    </source>
</evidence>
<dbReference type="InterPro" id="IPR049730">
    <property type="entry name" value="SNF2/RAD54-like_C"/>
</dbReference>
<evidence type="ECO:0000256" key="4">
    <source>
        <dbReference type="ARBA" id="ARBA00022806"/>
    </source>
</evidence>
<dbReference type="EMBL" id="PDCK01000045">
    <property type="protein sequence ID" value="PRQ18482.1"/>
    <property type="molecule type" value="Genomic_DNA"/>
</dbReference>
<dbReference type="InterPro" id="IPR044567">
    <property type="entry name" value="CLSY/DRD1"/>
</dbReference>
<feature type="compositionally biased region" description="Acidic residues" evidence="7">
    <location>
        <begin position="160"/>
        <end position="177"/>
    </location>
</feature>
<dbReference type="PANTHER" id="PTHR45821">
    <property type="entry name" value="SNF2 DOMAIN-CONTAINING PROTEIN CLASSY 2-RELATED"/>
    <property type="match status" value="1"/>
</dbReference>
<dbReference type="GO" id="GO:0080188">
    <property type="term" value="P:gene silencing by siRNA-directed DNA methylation"/>
    <property type="evidence" value="ECO:0007669"/>
    <property type="project" value="InterPro"/>
</dbReference>
<organism evidence="10 11">
    <name type="scientific">Rosa chinensis</name>
    <name type="common">China rose</name>
    <dbReference type="NCBI Taxonomy" id="74649"/>
    <lineage>
        <taxon>Eukaryota</taxon>
        <taxon>Viridiplantae</taxon>
        <taxon>Streptophyta</taxon>
        <taxon>Embryophyta</taxon>
        <taxon>Tracheophyta</taxon>
        <taxon>Spermatophyta</taxon>
        <taxon>Magnoliopsida</taxon>
        <taxon>eudicotyledons</taxon>
        <taxon>Gunneridae</taxon>
        <taxon>Pentapetalae</taxon>
        <taxon>rosids</taxon>
        <taxon>fabids</taxon>
        <taxon>Rosales</taxon>
        <taxon>Rosaceae</taxon>
        <taxon>Rosoideae</taxon>
        <taxon>Rosoideae incertae sedis</taxon>
        <taxon>Rosa</taxon>
    </lineage>
</organism>
<keyword evidence="5" id="KW-0067">ATP-binding</keyword>
<dbReference type="Gene3D" id="3.40.50.10810">
    <property type="entry name" value="Tandem AAA-ATPase domain"/>
    <property type="match status" value="1"/>
</dbReference>
<feature type="compositionally biased region" description="Acidic residues" evidence="7">
    <location>
        <begin position="55"/>
        <end position="65"/>
    </location>
</feature>
<keyword evidence="6" id="KW-0539">Nucleus</keyword>
<dbReference type="Proteomes" id="UP000238479">
    <property type="component" value="Chromosome 7"/>
</dbReference>
<comment type="caution">
    <text evidence="10">The sequence shown here is derived from an EMBL/GenBank/DDBJ whole genome shotgun (WGS) entry which is preliminary data.</text>
</comment>
<dbReference type="Gramene" id="PRQ18482">
    <property type="protein sequence ID" value="PRQ18482"/>
    <property type="gene ID" value="RchiOBHm_Chr7g0206521"/>
</dbReference>
<evidence type="ECO:0000256" key="3">
    <source>
        <dbReference type="ARBA" id="ARBA00022801"/>
    </source>
</evidence>
<dbReference type="SMART" id="SM00487">
    <property type="entry name" value="DEXDc"/>
    <property type="match status" value="1"/>
</dbReference>
<reference evidence="10 11" key="1">
    <citation type="journal article" date="2018" name="Nat. Genet.">
        <title>The Rosa genome provides new insights in the design of modern roses.</title>
        <authorList>
            <person name="Bendahmane M."/>
        </authorList>
    </citation>
    <scope>NUCLEOTIDE SEQUENCE [LARGE SCALE GENOMIC DNA]</scope>
    <source>
        <strain evidence="11">cv. Old Blush</strain>
    </source>
</reference>
<feature type="domain" description="Helicase C-terminal" evidence="9">
    <location>
        <begin position="886"/>
        <end position="1039"/>
    </location>
</feature>
<dbReference type="InterPro" id="IPR027417">
    <property type="entry name" value="P-loop_NTPase"/>
</dbReference>
<dbReference type="SMART" id="SM00490">
    <property type="entry name" value="HELICc"/>
    <property type="match status" value="1"/>
</dbReference>
<evidence type="ECO:0000256" key="1">
    <source>
        <dbReference type="ARBA" id="ARBA00004123"/>
    </source>
</evidence>
<dbReference type="GO" id="GO:0005634">
    <property type="term" value="C:nucleus"/>
    <property type="evidence" value="ECO:0007669"/>
    <property type="project" value="UniProtKB-SubCell"/>
</dbReference>
<feature type="compositionally biased region" description="Basic and acidic residues" evidence="7">
    <location>
        <begin position="139"/>
        <end position="156"/>
    </location>
</feature>
<evidence type="ECO:0000259" key="9">
    <source>
        <dbReference type="PROSITE" id="PS51194"/>
    </source>
</evidence>
<evidence type="ECO:0000313" key="11">
    <source>
        <dbReference type="Proteomes" id="UP000238479"/>
    </source>
</evidence>
<dbReference type="PROSITE" id="PS51192">
    <property type="entry name" value="HELICASE_ATP_BIND_1"/>
    <property type="match status" value="1"/>
</dbReference>
<dbReference type="CDD" id="cd18793">
    <property type="entry name" value="SF2_C_SNF"/>
    <property type="match status" value="1"/>
</dbReference>
<dbReference type="InterPro" id="IPR014001">
    <property type="entry name" value="Helicase_ATP-bd"/>
</dbReference>
<feature type="region of interest" description="Disordered" evidence="7">
    <location>
        <begin position="222"/>
        <end position="271"/>
    </location>
</feature>
<dbReference type="OMA" id="NTICIVR"/>
<evidence type="ECO:0000259" key="8">
    <source>
        <dbReference type="PROSITE" id="PS51192"/>
    </source>
</evidence>
<dbReference type="PANTHER" id="PTHR45821:SF5">
    <property type="entry name" value="SNF2 DOMAIN-CONTAINING PROTEIN CLASSY 4"/>
    <property type="match status" value="1"/>
</dbReference>
<dbReference type="InterPro" id="IPR000330">
    <property type="entry name" value="SNF2_N"/>
</dbReference>
<keyword evidence="4 10" id="KW-0347">Helicase</keyword>
<name>A0A2P6P989_ROSCH</name>
<proteinExistence type="predicted"/>
<dbReference type="OrthoDB" id="2020972at2759"/>
<comment type="subcellular location">
    <subcellularLocation>
        <location evidence="1">Nucleus</location>
    </subcellularLocation>
</comment>
<dbReference type="GO" id="GO:0005524">
    <property type="term" value="F:ATP binding"/>
    <property type="evidence" value="ECO:0007669"/>
    <property type="project" value="UniProtKB-KW"/>
</dbReference>
<evidence type="ECO:0000256" key="2">
    <source>
        <dbReference type="ARBA" id="ARBA00022741"/>
    </source>
</evidence>
<keyword evidence="11" id="KW-1185">Reference proteome</keyword>
<dbReference type="Gene3D" id="3.40.50.300">
    <property type="entry name" value="P-loop containing nucleotide triphosphate hydrolases"/>
    <property type="match status" value="1"/>
</dbReference>
<evidence type="ECO:0000313" key="10">
    <source>
        <dbReference type="EMBL" id="PRQ18482.1"/>
    </source>
</evidence>
<dbReference type="AlphaFoldDB" id="A0A2P6P989"/>
<keyword evidence="2" id="KW-0547">Nucleotide-binding</keyword>
<dbReference type="Pfam" id="PF00271">
    <property type="entry name" value="Helicase_C"/>
    <property type="match status" value="1"/>
</dbReference>
<gene>
    <name evidence="10" type="ORF">RchiOBHm_Chr7g0206521</name>
</gene>
<dbReference type="SUPFAM" id="SSF52540">
    <property type="entry name" value="P-loop containing nucleoside triphosphate hydrolases"/>
    <property type="match status" value="2"/>
</dbReference>
<dbReference type="GO" id="GO:0003678">
    <property type="term" value="F:DNA helicase activity"/>
    <property type="evidence" value="ECO:0007669"/>
    <property type="project" value="UniProtKB-EC"/>
</dbReference>
<protein>
    <submittedName>
        <fullName evidence="10">Putative DNA helicase chromatin remodeling SNF2 family</fullName>
        <ecNumber evidence="10">3.6.4.12</ecNumber>
    </submittedName>
</protein>
<dbReference type="STRING" id="74649.A0A2P6P989"/>
<feature type="region of interest" description="Disordered" evidence="7">
    <location>
        <begin position="1"/>
        <end position="206"/>
    </location>
</feature>
<sequence>MFDFSLPIASRTRKGQERVYKEFNEKKKQKKKNEGGSAPNDFEKLGSECIVLSDDSMEDVDSEGSDLEKSEGSEKVGKGGSVEVGGVETSTRLGVDLSADSVADLDDGDSEGVKVISLVSDSDDEEVSINEEAGGGDSDGDKDSDSRSVGSDDEHNVYLADDDDDDEDDIESISSDDDASKYLNNERPVNLDCETEDAERSGGEGEKVGICQKRKRNIGEDGQKFNCVAHRTRSRSTSHSSGHDDQRDDVDNNHCSSQTNRHPKMNSKCNNRRSCDNDETYACSLNNGRDKWNYVQKASQKNEGLRKLTKKKCTRVKKDASAYKILADSIYEDGELLPEGSASFGDKAVKNGTLPLKFSFGEPPSIVPVEKSDCEKELENLFKEMEFAIRSAQIGSTDSSEVEINDTVPPVKEVTQHMLCSQGKHHLILDEEIGLICKFCPHVHQEIKYIVPEFAPNPYGRSGRRFYEEDNRSIPVELQCHDSGSGFNSHAHVDGTVWDLIPGVKSSVYPHQRAGFEFIWSHIAGGIHLEKLQKTSSADGGGGCIISHAPGTGKTRLTIVFLQAYMRFNPKCRPLIIAPRTMLLTWEEEFKKWGFDVPFHNLNNQNLSGKENKAALKILVQDGGQRHVKSVDGSRWLKLYSWKKERSILGISYRLFEKLSTAHNSGGKKAYLAKTMRNILLDFPGIVVFDEGHTPRNDKSHMWKASSNIKTHRRIILSGTPFQNNFDELYNTICLARPDWIRPTCSGRSLKRNVVKAQQTSPAKYITKGAGDKAKQAEEIGARIAPVVHVYRGSILRDTLPGLRNSIVVLQPSKLQKEISTRIQERKDLPFFKDEHYETLISVHPSALLNLEKEKRVSLLNQVDLERLKEKRLNPESGMKAKFVIELVRLSDAMNERVLVFSQYINALTFLRELLKSQFQWTEGEEILYMYGADDEKQRQTSMKAFNDPSSRAKVLLASTKGCNEGINLVGASRVVLLDVTWNPSVERQAISRAYRLGQKKIVFIYHLLIAGAREEDKHSRQVEKHHLSELVFSCSDMEAAKKIPAAVAEDKILEEMVQHEKLKHIFEKITLLDEASCYD</sequence>
<dbReference type="EC" id="3.6.4.12" evidence="10"/>
<dbReference type="PROSITE" id="PS51194">
    <property type="entry name" value="HELICASE_CTER"/>
    <property type="match status" value="1"/>
</dbReference>
<feature type="compositionally biased region" description="Basic and acidic residues" evidence="7">
    <location>
        <begin position="241"/>
        <end position="252"/>
    </location>
</feature>
<feature type="compositionally biased region" description="Basic and acidic residues" evidence="7">
    <location>
        <begin position="14"/>
        <end position="26"/>
    </location>
</feature>
<feature type="domain" description="Helicase ATP-binding" evidence="8">
    <location>
        <begin position="535"/>
        <end position="739"/>
    </location>
</feature>
<dbReference type="Pfam" id="PF00176">
    <property type="entry name" value="SNF2-rel_dom"/>
    <property type="match status" value="1"/>
</dbReference>
<evidence type="ECO:0000256" key="5">
    <source>
        <dbReference type="ARBA" id="ARBA00022840"/>
    </source>
</evidence>
<dbReference type="InterPro" id="IPR038718">
    <property type="entry name" value="SNF2-like_sf"/>
</dbReference>
<dbReference type="GO" id="GO:0016787">
    <property type="term" value="F:hydrolase activity"/>
    <property type="evidence" value="ECO:0007669"/>
    <property type="project" value="UniProtKB-KW"/>
</dbReference>
<evidence type="ECO:0000256" key="6">
    <source>
        <dbReference type="ARBA" id="ARBA00023242"/>
    </source>
</evidence>
<keyword evidence="3 10" id="KW-0378">Hydrolase</keyword>
<accession>A0A2P6P989</accession>
<feature type="compositionally biased region" description="Basic and acidic residues" evidence="7">
    <location>
        <begin position="66"/>
        <end position="77"/>
    </location>
</feature>